<evidence type="ECO:0000256" key="7">
    <source>
        <dbReference type="ARBA" id="ARBA00023136"/>
    </source>
</evidence>
<dbReference type="GO" id="GO:0030256">
    <property type="term" value="C:type I protein secretion system complex"/>
    <property type="evidence" value="ECO:0007669"/>
    <property type="project" value="InterPro"/>
</dbReference>
<dbReference type="PANTHER" id="PTHR43394">
    <property type="entry name" value="ATP-DEPENDENT PERMEASE MDL1, MITOCHONDRIAL"/>
    <property type="match status" value="1"/>
</dbReference>
<dbReference type="OrthoDB" id="9808328at2"/>
<dbReference type="InterPro" id="IPR039421">
    <property type="entry name" value="Type_1_exporter"/>
</dbReference>
<dbReference type="EMBL" id="SJST01000010">
    <property type="protein sequence ID" value="TCD11320.1"/>
    <property type="molecule type" value="Genomic_DNA"/>
</dbReference>
<feature type="transmembrane region" description="Helical" evidence="9">
    <location>
        <begin position="7"/>
        <end position="30"/>
    </location>
</feature>
<protein>
    <submittedName>
        <fullName evidence="12">Type I secretion system permease/ATPase</fullName>
    </submittedName>
</protein>
<dbReference type="PROSITE" id="PS50929">
    <property type="entry name" value="ABC_TM1F"/>
    <property type="match status" value="1"/>
</dbReference>
<dbReference type="SUPFAM" id="SSF90123">
    <property type="entry name" value="ABC transporter transmembrane region"/>
    <property type="match status" value="1"/>
</dbReference>
<dbReference type="InterPro" id="IPR017871">
    <property type="entry name" value="ABC_transporter-like_CS"/>
</dbReference>
<evidence type="ECO:0000313" key="12">
    <source>
        <dbReference type="EMBL" id="TCD11320.1"/>
    </source>
</evidence>
<keyword evidence="4" id="KW-0547">Nucleotide-binding</keyword>
<evidence type="ECO:0000256" key="5">
    <source>
        <dbReference type="ARBA" id="ARBA00022840"/>
    </source>
</evidence>
<evidence type="ECO:0000256" key="6">
    <source>
        <dbReference type="ARBA" id="ARBA00022989"/>
    </source>
</evidence>
<dbReference type="GO" id="GO:0015421">
    <property type="term" value="F:ABC-type oligopeptide transporter activity"/>
    <property type="evidence" value="ECO:0007669"/>
    <property type="project" value="TreeGrafter"/>
</dbReference>
<dbReference type="SUPFAM" id="SSF52540">
    <property type="entry name" value="P-loop containing nucleoside triphosphate hydrolases"/>
    <property type="match status" value="1"/>
</dbReference>
<dbReference type="Proteomes" id="UP000291301">
    <property type="component" value="Unassembled WGS sequence"/>
</dbReference>
<dbReference type="GO" id="GO:0030253">
    <property type="term" value="P:protein secretion by the type I secretion system"/>
    <property type="evidence" value="ECO:0007669"/>
    <property type="project" value="InterPro"/>
</dbReference>
<evidence type="ECO:0000259" key="10">
    <source>
        <dbReference type="PROSITE" id="PS50893"/>
    </source>
</evidence>
<evidence type="ECO:0000256" key="1">
    <source>
        <dbReference type="ARBA" id="ARBA00004651"/>
    </source>
</evidence>
<proteinExistence type="inferred from homology"/>
<dbReference type="Pfam" id="PF00664">
    <property type="entry name" value="ABC_membrane"/>
    <property type="match status" value="1"/>
</dbReference>
<comment type="subcellular location">
    <subcellularLocation>
        <location evidence="1">Cell membrane</location>
        <topology evidence="1">Multi-pass membrane protein</topology>
    </subcellularLocation>
</comment>
<feature type="transmembrane region" description="Helical" evidence="9">
    <location>
        <begin position="110"/>
        <end position="131"/>
    </location>
</feature>
<dbReference type="Gene3D" id="3.40.50.300">
    <property type="entry name" value="P-loop containing nucleotide triphosphate hydrolases"/>
    <property type="match status" value="1"/>
</dbReference>
<keyword evidence="13" id="KW-1185">Reference proteome</keyword>
<dbReference type="NCBIfam" id="TIGR01842">
    <property type="entry name" value="type_I_sec_PrtD"/>
    <property type="match status" value="1"/>
</dbReference>
<accession>A0A4V2MN40</accession>
<keyword evidence="3 9" id="KW-0812">Transmembrane</keyword>
<evidence type="ECO:0000256" key="2">
    <source>
        <dbReference type="ARBA" id="ARBA00005417"/>
    </source>
</evidence>
<feature type="domain" description="ABC transmembrane type-1" evidence="11">
    <location>
        <begin position="8"/>
        <end position="281"/>
    </location>
</feature>
<feature type="transmembrane region" description="Helical" evidence="9">
    <location>
        <begin position="42"/>
        <end position="62"/>
    </location>
</feature>
<dbReference type="SMART" id="SM00382">
    <property type="entry name" value="AAA"/>
    <property type="match status" value="1"/>
</dbReference>
<dbReference type="Gene3D" id="1.20.1560.10">
    <property type="entry name" value="ABC transporter type 1, transmembrane domain"/>
    <property type="match status" value="1"/>
</dbReference>
<feature type="transmembrane region" description="Helical" evidence="9">
    <location>
        <begin position="137"/>
        <end position="155"/>
    </location>
</feature>
<dbReference type="InterPro" id="IPR003439">
    <property type="entry name" value="ABC_transporter-like_ATP-bd"/>
</dbReference>
<dbReference type="PROSITE" id="PS00211">
    <property type="entry name" value="ABC_TRANSPORTER_1"/>
    <property type="match status" value="1"/>
</dbReference>
<dbReference type="InterPro" id="IPR010128">
    <property type="entry name" value="ATPase_T1SS_PrtD-like"/>
</dbReference>
<keyword evidence="7 9" id="KW-0472">Membrane</keyword>
<evidence type="ECO:0000256" key="3">
    <source>
        <dbReference type="ARBA" id="ARBA00022692"/>
    </source>
</evidence>
<dbReference type="GO" id="GO:0016887">
    <property type="term" value="F:ATP hydrolysis activity"/>
    <property type="evidence" value="ECO:0007669"/>
    <property type="project" value="InterPro"/>
</dbReference>
<sequence length="601" mass="64441">MRRAFVEIGVFSFFTNILLLVMPLYMLQVYDRVLPSSSLDTLAFITILAVGALGLLAVLEVVRGIYANRIAATLDIAHSRQALQAAMESSRASLGDIQSMRDLSTVRAFIGSRSVFVLFDLPFAPLFIALLWLVHPLLFGITTGGAVLLATIAFLNQKATASDIKSASERAIAEMITAQSFTRNAETLRAMGMMDNALKAWATHHVASLAANDSIARTNSLFTGLSRFVRMGLQIGVLGVGGWLVLRGEMTAGMIFASSIIAGRGLQPIDQITGSWRQITDVRGSWRRFSDTAGTLPKPRNYTELPPPEGRLDLENLVYFAPNATSGSEPVLKRVTVHVPAASVIGIVGPSGAGKSTLARLMVGAVRPSAGVVRIDGADIRNWDPNLLGRHIGYLPQEVEILPGTIAQNIARFNPAADGAAILEAARRAHVHDLIQSMPAGYDTVIGPAGVTLSGGQRQRIGLARAFYGDPRILVLDEPNSNLDDAGDAALNKAVEEARKNGTTVLLITQRTLPAQMLDSLLVLNDGKLDDFGPHEEVLERQQRKLAGQSGPRIIAGRGNEEGANRSVPEPSSSAISPRKKSPFASYGPGLRPLKRGNDTE</sequence>
<feature type="transmembrane region" description="Helical" evidence="9">
    <location>
        <begin position="228"/>
        <end position="246"/>
    </location>
</feature>
<dbReference type="InterPro" id="IPR011527">
    <property type="entry name" value="ABC1_TM_dom"/>
</dbReference>
<dbReference type="GO" id="GO:0005886">
    <property type="term" value="C:plasma membrane"/>
    <property type="evidence" value="ECO:0007669"/>
    <property type="project" value="UniProtKB-SubCell"/>
</dbReference>
<dbReference type="PROSITE" id="PS50893">
    <property type="entry name" value="ABC_TRANSPORTER_2"/>
    <property type="match status" value="1"/>
</dbReference>
<dbReference type="Pfam" id="PF00005">
    <property type="entry name" value="ABC_tran"/>
    <property type="match status" value="1"/>
</dbReference>
<dbReference type="GO" id="GO:0005524">
    <property type="term" value="F:ATP binding"/>
    <property type="evidence" value="ECO:0007669"/>
    <property type="project" value="UniProtKB-KW"/>
</dbReference>
<evidence type="ECO:0000256" key="4">
    <source>
        <dbReference type="ARBA" id="ARBA00022741"/>
    </source>
</evidence>
<feature type="region of interest" description="Disordered" evidence="8">
    <location>
        <begin position="543"/>
        <end position="601"/>
    </location>
</feature>
<dbReference type="InterPro" id="IPR003593">
    <property type="entry name" value="AAA+_ATPase"/>
</dbReference>
<comment type="similarity">
    <text evidence="2">Belongs to the ABC transporter superfamily.</text>
</comment>
<evidence type="ECO:0000256" key="8">
    <source>
        <dbReference type="SAM" id="MobiDB-lite"/>
    </source>
</evidence>
<dbReference type="AlphaFoldDB" id="A0A4V2MN40"/>
<keyword evidence="5" id="KW-0067">ATP-binding</keyword>
<gene>
    <name evidence="12" type="ORF">E0D97_17390</name>
</gene>
<keyword evidence="6 9" id="KW-1133">Transmembrane helix</keyword>
<dbReference type="PANTHER" id="PTHR43394:SF1">
    <property type="entry name" value="ATP-BINDING CASSETTE SUB-FAMILY B MEMBER 10, MITOCHONDRIAL"/>
    <property type="match status" value="1"/>
</dbReference>
<evidence type="ECO:0000259" key="11">
    <source>
        <dbReference type="PROSITE" id="PS50929"/>
    </source>
</evidence>
<evidence type="ECO:0000313" key="13">
    <source>
        <dbReference type="Proteomes" id="UP000291301"/>
    </source>
</evidence>
<evidence type="ECO:0000256" key="9">
    <source>
        <dbReference type="SAM" id="Phobius"/>
    </source>
</evidence>
<dbReference type="InterPro" id="IPR027417">
    <property type="entry name" value="P-loop_NTPase"/>
</dbReference>
<name>A0A4V2MN40_9HYPH</name>
<feature type="domain" description="ABC transporter" evidence="10">
    <location>
        <begin position="312"/>
        <end position="551"/>
    </location>
</feature>
<dbReference type="InterPro" id="IPR036640">
    <property type="entry name" value="ABC1_TM_sf"/>
</dbReference>
<comment type="caution">
    <text evidence="12">The sequence shown here is derived from an EMBL/GenBank/DDBJ whole genome shotgun (WGS) entry which is preliminary data.</text>
</comment>
<reference evidence="12 13" key="1">
    <citation type="journal article" date="2015" name="Antonie Van Leeuwenhoek">
        <title>Oricola cellulosilytica gen. nov., sp. nov., a cellulose-degrading bacterium of the family Phyllobacteriaceae isolated from surface seashore water, and emended descriptions of Mesorhizobium loti and Phyllobacterium myrsinacearum.</title>
        <authorList>
            <person name="Hameed A."/>
            <person name="Shahina M."/>
            <person name="Lai W.A."/>
            <person name="Lin S.Y."/>
            <person name="Young L.S."/>
            <person name="Liu Y.C."/>
            <person name="Hsu Y.H."/>
            <person name="Young C.C."/>
        </authorList>
    </citation>
    <scope>NUCLEOTIDE SEQUENCE [LARGE SCALE GENOMIC DNA]</scope>
    <source>
        <strain evidence="12 13">KCTC 52183</strain>
    </source>
</reference>
<organism evidence="12 13">
    <name type="scientific">Oricola cellulosilytica</name>
    <dbReference type="NCBI Taxonomy" id="1429082"/>
    <lineage>
        <taxon>Bacteria</taxon>
        <taxon>Pseudomonadati</taxon>
        <taxon>Pseudomonadota</taxon>
        <taxon>Alphaproteobacteria</taxon>
        <taxon>Hyphomicrobiales</taxon>
        <taxon>Ahrensiaceae</taxon>
        <taxon>Oricola</taxon>
    </lineage>
</organism>